<protein>
    <submittedName>
        <fullName evidence="2">Uncharacterized protein</fullName>
    </submittedName>
</protein>
<feature type="non-terminal residue" evidence="2">
    <location>
        <position position="113"/>
    </location>
</feature>
<feature type="region of interest" description="Disordered" evidence="1">
    <location>
        <begin position="1"/>
        <end position="39"/>
    </location>
</feature>
<organism evidence="2 3">
    <name type="scientific">Taxus chinensis</name>
    <name type="common">Chinese yew</name>
    <name type="synonym">Taxus wallichiana var. chinensis</name>
    <dbReference type="NCBI Taxonomy" id="29808"/>
    <lineage>
        <taxon>Eukaryota</taxon>
        <taxon>Viridiplantae</taxon>
        <taxon>Streptophyta</taxon>
        <taxon>Embryophyta</taxon>
        <taxon>Tracheophyta</taxon>
        <taxon>Spermatophyta</taxon>
        <taxon>Pinopsida</taxon>
        <taxon>Pinidae</taxon>
        <taxon>Conifers II</taxon>
        <taxon>Cupressales</taxon>
        <taxon>Taxaceae</taxon>
        <taxon>Taxus</taxon>
    </lineage>
</organism>
<gene>
    <name evidence="2" type="ORF">KI387_017174</name>
</gene>
<evidence type="ECO:0000256" key="1">
    <source>
        <dbReference type="SAM" id="MobiDB-lite"/>
    </source>
</evidence>
<dbReference type="EMBL" id="JAHRHJ020000003">
    <property type="protein sequence ID" value="KAH9322535.1"/>
    <property type="molecule type" value="Genomic_DNA"/>
</dbReference>
<feature type="compositionally biased region" description="Polar residues" evidence="1">
    <location>
        <begin position="15"/>
        <end position="39"/>
    </location>
</feature>
<comment type="caution">
    <text evidence="2">The sequence shown here is derived from an EMBL/GenBank/DDBJ whole genome shotgun (WGS) entry which is preliminary data.</text>
</comment>
<feature type="compositionally biased region" description="Acidic residues" evidence="1">
    <location>
        <begin position="1"/>
        <end position="12"/>
    </location>
</feature>
<keyword evidence="3" id="KW-1185">Reference proteome</keyword>
<dbReference type="AlphaFoldDB" id="A0AA38LHF4"/>
<name>A0AA38LHF4_TAXCH</name>
<evidence type="ECO:0000313" key="3">
    <source>
        <dbReference type="Proteomes" id="UP000824469"/>
    </source>
</evidence>
<evidence type="ECO:0000313" key="2">
    <source>
        <dbReference type="EMBL" id="KAH9322535.1"/>
    </source>
</evidence>
<accession>A0AA38LHF4</accession>
<sequence>MGNEEEEEDVDNENQSPPMENTNGGNLGVDNSNVNIPNQSENKKAILVVELTNDIKRIIPPKLDGTTLGDEAKNWLSEMEKYFAIRYFLDETKAIYGAYQLSNKASSWWDNRK</sequence>
<dbReference type="Proteomes" id="UP000824469">
    <property type="component" value="Unassembled WGS sequence"/>
</dbReference>
<proteinExistence type="predicted"/>
<reference evidence="2 3" key="1">
    <citation type="journal article" date="2021" name="Nat. Plants">
        <title>The Taxus genome provides insights into paclitaxel biosynthesis.</title>
        <authorList>
            <person name="Xiong X."/>
            <person name="Gou J."/>
            <person name="Liao Q."/>
            <person name="Li Y."/>
            <person name="Zhou Q."/>
            <person name="Bi G."/>
            <person name="Li C."/>
            <person name="Du R."/>
            <person name="Wang X."/>
            <person name="Sun T."/>
            <person name="Guo L."/>
            <person name="Liang H."/>
            <person name="Lu P."/>
            <person name="Wu Y."/>
            <person name="Zhang Z."/>
            <person name="Ro D.K."/>
            <person name="Shang Y."/>
            <person name="Huang S."/>
            <person name="Yan J."/>
        </authorList>
    </citation>
    <scope>NUCLEOTIDE SEQUENCE [LARGE SCALE GENOMIC DNA]</scope>
    <source>
        <strain evidence="2">Ta-2019</strain>
    </source>
</reference>